<sequence>MVVTVVGKYKSSALGNICNAKKLNLPGNKAPSSSRKALLLVLVADAALPLKNNLMRPHAEADVVYNEHIQVFNCRQCHARRVAENAFDLITGQFKWYSTKYNILHKHVYKTVLATVAMHNFF</sequence>
<comment type="cofactor">
    <cofactor evidence="1">
        <name>a divalent metal cation</name>
        <dbReference type="ChEBI" id="CHEBI:60240"/>
    </cofactor>
</comment>
<feature type="domain" description="DDE Tnp4" evidence="3">
    <location>
        <begin position="41"/>
        <end position="120"/>
    </location>
</feature>
<evidence type="ECO:0000259" key="3">
    <source>
        <dbReference type="Pfam" id="PF13359"/>
    </source>
</evidence>
<proteinExistence type="predicted"/>
<organism evidence="4 5">
    <name type="scientific">Dryococelus australis</name>
    <dbReference type="NCBI Taxonomy" id="614101"/>
    <lineage>
        <taxon>Eukaryota</taxon>
        <taxon>Metazoa</taxon>
        <taxon>Ecdysozoa</taxon>
        <taxon>Arthropoda</taxon>
        <taxon>Hexapoda</taxon>
        <taxon>Insecta</taxon>
        <taxon>Pterygota</taxon>
        <taxon>Neoptera</taxon>
        <taxon>Polyneoptera</taxon>
        <taxon>Phasmatodea</taxon>
        <taxon>Verophasmatodea</taxon>
        <taxon>Anareolatae</taxon>
        <taxon>Phasmatidae</taxon>
        <taxon>Eurycanthinae</taxon>
        <taxon>Dryococelus</taxon>
    </lineage>
</organism>
<keyword evidence="2" id="KW-0479">Metal-binding</keyword>
<evidence type="ECO:0000256" key="1">
    <source>
        <dbReference type="ARBA" id="ARBA00001968"/>
    </source>
</evidence>
<dbReference type="InterPro" id="IPR027806">
    <property type="entry name" value="HARBI1_dom"/>
</dbReference>
<reference evidence="4 5" key="1">
    <citation type="submission" date="2023-02" db="EMBL/GenBank/DDBJ databases">
        <title>LHISI_Scaffold_Assembly.</title>
        <authorList>
            <person name="Stuart O.P."/>
            <person name="Cleave R."/>
            <person name="Magrath M.J.L."/>
            <person name="Mikheyev A.S."/>
        </authorList>
    </citation>
    <scope>NUCLEOTIDE SEQUENCE [LARGE SCALE GENOMIC DNA]</scope>
    <source>
        <strain evidence="4">Daus_M_001</strain>
        <tissue evidence="4">Leg muscle</tissue>
    </source>
</reference>
<dbReference type="Pfam" id="PF13359">
    <property type="entry name" value="DDE_Tnp_4"/>
    <property type="match status" value="1"/>
</dbReference>
<comment type="caution">
    <text evidence="4">The sequence shown here is derived from an EMBL/GenBank/DDBJ whole genome shotgun (WGS) entry which is preliminary data.</text>
</comment>
<gene>
    <name evidence="4" type="ORF">PR048_016458</name>
</gene>
<dbReference type="EMBL" id="JARBHB010000005">
    <property type="protein sequence ID" value="KAJ8884601.1"/>
    <property type="molecule type" value="Genomic_DNA"/>
</dbReference>
<name>A0ABQ9HKB8_9NEOP</name>
<evidence type="ECO:0000256" key="2">
    <source>
        <dbReference type="ARBA" id="ARBA00022723"/>
    </source>
</evidence>
<evidence type="ECO:0000313" key="5">
    <source>
        <dbReference type="Proteomes" id="UP001159363"/>
    </source>
</evidence>
<accession>A0ABQ9HKB8</accession>
<protein>
    <recommendedName>
        <fullName evidence="3">DDE Tnp4 domain-containing protein</fullName>
    </recommendedName>
</protein>
<dbReference type="Proteomes" id="UP001159363">
    <property type="component" value="Chromosome 4"/>
</dbReference>
<evidence type="ECO:0000313" key="4">
    <source>
        <dbReference type="EMBL" id="KAJ8884601.1"/>
    </source>
</evidence>
<keyword evidence="5" id="KW-1185">Reference proteome</keyword>